<dbReference type="AlphaFoldDB" id="A0A1M4SQN6"/>
<reference evidence="2 3" key="1">
    <citation type="submission" date="2016-11" db="EMBL/GenBank/DDBJ databases">
        <authorList>
            <person name="Varghese N."/>
            <person name="Submissions S."/>
        </authorList>
    </citation>
    <scope>NUCLEOTIDE SEQUENCE [LARGE SCALE GENOMIC DNA]</scope>
    <source>
        <strain evidence="2 3">DSM 29341</strain>
    </source>
</reference>
<dbReference type="SUPFAM" id="SSF51679">
    <property type="entry name" value="Bacterial luciferase-like"/>
    <property type="match status" value="1"/>
</dbReference>
<name>A0A1M4SQN6_9RHOB</name>
<evidence type="ECO:0000313" key="3">
    <source>
        <dbReference type="Proteomes" id="UP000325134"/>
    </source>
</evidence>
<dbReference type="OrthoDB" id="7707180at2"/>
<protein>
    <submittedName>
        <fullName evidence="2">Uncharacterized protein</fullName>
    </submittedName>
</protein>
<dbReference type="InterPro" id="IPR036661">
    <property type="entry name" value="Luciferase-like_sf"/>
</dbReference>
<dbReference type="EMBL" id="FQVK01000001">
    <property type="protein sequence ID" value="SHE34574.1"/>
    <property type="molecule type" value="Genomic_DNA"/>
</dbReference>
<evidence type="ECO:0000313" key="2">
    <source>
        <dbReference type="EMBL" id="SHE34574.1"/>
    </source>
</evidence>
<keyword evidence="3" id="KW-1185">Reference proteome</keyword>
<proteinExistence type="predicted"/>
<accession>A0A1M4SQN6</accession>
<organism evidence="2 3">
    <name type="scientific">Ruegeria intermedia</name>
    <dbReference type="NCBI Taxonomy" id="996115"/>
    <lineage>
        <taxon>Bacteria</taxon>
        <taxon>Pseudomonadati</taxon>
        <taxon>Pseudomonadota</taxon>
        <taxon>Alphaproteobacteria</taxon>
        <taxon>Rhodobacterales</taxon>
        <taxon>Roseobacteraceae</taxon>
        <taxon>Ruegeria</taxon>
    </lineage>
</organism>
<dbReference type="GO" id="GO:0016705">
    <property type="term" value="F:oxidoreductase activity, acting on paired donors, with incorporation or reduction of molecular oxygen"/>
    <property type="evidence" value="ECO:0007669"/>
    <property type="project" value="InterPro"/>
</dbReference>
<sequence length="177" mass="19526">MGLTYDFDIVTIADESETENPEAGAQVAGRQVYAVFRDIRTADALRRASPRIRRIFVDAGFSLDSRRTGLECDLYPAEDAEARALILRRLFDNIRNRGVQGQYCGAFDILAFLQHVRRAQPLPRRPVQERPKPAALVDADAKKAARRSIVGRVGFALGLAVILFVVLKYLAAGGATP</sequence>
<dbReference type="Proteomes" id="UP000325134">
    <property type="component" value="Unassembled WGS sequence"/>
</dbReference>
<gene>
    <name evidence="2" type="ORF">SAMN05444279_101232</name>
</gene>
<keyword evidence="1" id="KW-1133">Transmembrane helix</keyword>
<dbReference type="RefSeq" id="WP_149774230.1">
    <property type="nucleotide sequence ID" value="NZ_FQVK01000001.1"/>
</dbReference>
<keyword evidence="1" id="KW-0812">Transmembrane</keyword>
<feature type="transmembrane region" description="Helical" evidence="1">
    <location>
        <begin position="149"/>
        <end position="171"/>
    </location>
</feature>
<keyword evidence="1" id="KW-0472">Membrane</keyword>
<evidence type="ECO:0000256" key="1">
    <source>
        <dbReference type="SAM" id="Phobius"/>
    </source>
</evidence>